<dbReference type="STRING" id="1142511.WIGMOR_0045"/>
<evidence type="ECO:0000256" key="4">
    <source>
        <dbReference type="ARBA" id="ARBA00038560"/>
    </source>
</evidence>
<comment type="subcellular location">
    <subcellularLocation>
        <location evidence="1 6">Bacterial flagellum basal body</location>
    </subcellularLocation>
</comment>
<dbReference type="PROSITE" id="PS00588">
    <property type="entry name" value="FLAGELLA_BB_ROD"/>
    <property type="match status" value="1"/>
</dbReference>
<evidence type="ECO:0000259" key="8">
    <source>
        <dbReference type="Pfam" id="PF06429"/>
    </source>
</evidence>
<keyword evidence="3 6" id="KW-0975">Bacterial flagellum</keyword>
<accession>H6Q5K2</accession>
<dbReference type="PANTHER" id="PTHR30435">
    <property type="entry name" value="FLAGELLAR PROTEIN"/>
    <property type="match status" value="1"/>
</dbReference>
<evidence type="ECO:0000256" key="6">
    <source>
        <dbReference type="RuleBase" id="RU362116"/>
    </source>
</evidence>
<dbReference type="InterPro" id="IPR053967">
    <property type="entry name" value="LlgE_F_G-like_D1"/>
</dbReference>
<gene>
    <name evidence="10" type="primary">flgF</name>
    <name evidence="10" type="synonym">flaX</name>
    <name evidence="10" type="ORF">WIGMOR_0045</name>
</gene>
<evidence type="ECO:0000313" key="10">
    <source>
        <dbReference type="EMBL" id="AFA40906.1"/>
    </source>
</evidence>
<dbReference type="RefSeq" id="WP_014353845.1">
    <property type="nucleotide sequence ID" value="NC_016893.1"/>
</dbReference>
<dbReference type="InterPro" id="IPR001444">
    <property type="entry name" value="Flag_bb_rod_N"/>
</dbReference>
<dbReference type="InterPro" id="IPR019776">
    <property type="entry name" value="Flagellar_basal_body_rod_CS"/>
</dbReference>
<feature type="domain" description="Flagellar basal-body/hook protein C-terminal" evidence="8">
    <location>
        <begin position="198"/>
        <end position="241"/>
    </location>
</feature>
<feature type="domain" description="Flagellar hook protein FlgE/F/G-like D1" evidence="9">
    <location>
        <begin position="81"/>
        <end position="146"/>
    </location>
</feature>
<evidence type="ECO:0000259" key="7">
    <source>
        <dbReference type="Pfam" id="PF00460"/>
    </source>
</evidence>
<dbReference type="EMBL" id="CP003315">
    <property type="protein sequence ID" value="AFA40906.1"/>
    <property type="molecule type" value="Genomic_DNA"/>
</dbReference>
<dbReference type="OrthoDB" id="9804559at2"/>
<keyword evidence="10" id="KW-0282">Flagellum</keyword>
<feature type="domain" description="Flagellar basal body rod protein N-terminal" evidence="7">
    <location>
        <begin position="5"/>
        <end position="35"/>
    </location>
</feature>
<dbReference type="NCBIfam" id="TIGR03506">
    <property type="entry name" value="FlgEFG_subfam"/>
    <property type="match status" value="1"/>
</dbReference>
<keyword evidence="10" id="KW-0969">Cilium</keyword>
<dbReference type="KEGG" id="wgl:WIGMOR_0045"/>
<evidence type="ECO:0000256" key="2">
    <source>
        <dbReference type="ARBA" id="ARBA00009677"/>
    </source>
</evidence>
<keyword evidence="10" id="KW-0966">Cell projection</keyword>
<dbReference type="Proteomes" id="UP000009061">
    <property type="component" value="Chromosome"/>
</dbReference>
<evidence type="ECO:0000256" key="5">
    <source>
        <dbReference type="ARBA" id="ARBA00040228"/>
    </source>
</evidence>
<comment type="subunit">
    <text evidence="4 6">The basal body constitutes a major portion of the flagellar organelle and consists of five rings (E,L,P,S, and M) mounted on a central rod. The rod consists of about 26 subunits of FlgG in the distal portion, and FlgB, FlgC and FlgF are thought to build up the proximal portion of the rod with about 6 subunits each.</text>
</comment>
<dbReference type="NCBIfam" id="NF009280">
    <property type="entry name" value="PRK12640.1"/>
    <property type="match status" value="1"/>
</dbReference>
<dbReference type="InterPro" id="IPR010930">
    <property type="entry name" value="Flg_bb/hook_C_dom"/>
</dbReference>
<dbReference type="GO" id="GO:0030694">
    <property type="term" value="C:bacterial-type flagellum basal body, rod"/>
    <property type="evidence" value="ECO:0007669"/>
    <property type="project" value="UniProtKB-UniRule"/>
</dbReference>
<dbReference type="Pfam" id="PF00460">
    <property type="entry name" value="Flg_bb_rod"/>
    <property type="match status" value="1"/>
</dbReference>
<dbReference type="SUPFAM" id="SSF117143">
    <property type="entry name" value="Flagellar hook protein flgE"/>
    <property type="match status" value="1"/>
</dbReference>
<name>H6Q5K2_WIGGL</name>
<organism evidence="10 11">
    <name type="scientific">Wigglesworthia glossinidia endosymbiont of Glossina morsitans morsitans</name>
    <name type="common">Yale colony</name>
    <dbReference type="NCBI Taxonomy" id="1142511"/>
    <lineage>
        <taxon>Bacteria</taxon>
        <taxon>Pseudomonadati</taxon>
        <taxon>Pseudomonadota</taxon>
        <taxon>Gammaproteobacteria</taxon>
        <taxon>Enterobacterales</taxon>
        <taxon>Erwiniaceae</taxon>
        <taxon>Wigglesworthia</taxon>
    </lineage>
</organism>
<dbReference type="InterPro" id="IPR037925">
    <property type="entry name" value="FlgE/F/G-like"/>
</dbReference>
<keyword evidence="11" id="KW-1185">Reference proteome</keyword>
<protein>
    <recommendedName>
        <fullName evidence="5 6">Flagellar basal-body rod protein FlgF</fullName>
    </recommendedName>
</protein>
<dbReference type="InterPro" id="IPR020013">
    <property type="entry name" value="Flagellar_FlgE/F/G"/>
</dbReference>
<dbReference type="AlphaFoldDB" id="H6Q5K2"/>
<comment type="similarity">
    <text evidence="2 6">Belongs to the flagella basal body rod proteins family.</text>
</comment>
<evidence type="ECO:0000313" key="11">
    <source>
        <dbReference type="Proteomes" id="UP000009061"/>
    </source>
</evidence>
<sequence length="248" mass="26858">MDRAIYTMMNAAISESERHSITANNLSNASTSGFRAQIPTAKSIPIQGPTLSTRTLSIATTPMHSSAPGPIYYSGNNLDVAIMNDGWLTVQLKNGTEGYTKNGNITINEEGKLKVKNYPLLSSEGSEIEIPPGASLTISNDGVISVLGAGDSPKSIVSIGKLKLVKAKPNEFYLNNNGIFMTYKNKKLTEDTSVKLISGAFEESNVQTIDAIIKIINNARNFEINMKIINDINENSRLSNQILSFNQA</sequence>
<dbReference type="GO" id="GO:0071978">
    <property type="term" value="P:bacterial-type flagellum-dependent swarming motility"/>
    <property type="evidence" value="ECO:0007669"/>
    <property type="project" value="TreeGrafter"/>
</dbReference>
<reference evidence="10 11" key="1">
    <citation type="journal article" date="2012" name="MBio">
        <title>Insight into the transmission biology and species-specific functional capabilities of tsetse (Diptera: glossinidae) obligate symbiont wigglesworthia.</title>
        <authorList>
            <person name="Rio R.V."/>
            <person name="Symula R.E."/>
            <person name="Wang J."/>
            <person name="Lohs C."/>
            <person name="Wu Y.N."/>
            <person name="Snyder A.K."/>
            <person name="Bjornson R.D."/>
            <person name="Oshima K."/>
            <person name="Biehl B.S."/>
            <person name="Perna N.T."/>
            <person name="Hattori M."/>
            <person name="Aksoy S."/>
        </authorList>
    </citation>
    <scope>NUCLEOTIDE SEQUENCE [LARGE SCALE GENOMIC DNA]</scope>
    <source>
        <strain evidence="10">WGM</strain>
    </source>
</reference>
<evidence type="ECO:0000256" key="3">
    <source>
        <dbReference type="ARBA" id="ARBA00023143"/>
    </source>
</evidence>
<dbReference type="PANTHER" id="PTHR30435:SF18">
    <property type="entry name" value="FLAGELLAR BASAL-BODY ROD PROTEIN FLGF"/>
    <property type="match status" value="1"/>
</dbReference>
<dbReference type="Pfam" id="PF22692">
    <property type="entry name" value="LlgE_F_G_D1"/>
    <property type="match status" value="1"/>
</dbReference>
<evidence type="ECO:0000259" key="9">
    <source>
        <dbReference type="Pfam" id="PF22692"/>
    </source>
</evidence>
<evidence type="ECO:0000256" key="1">
    <source>
        <dbReference type="ARBA" id="ARBA00004117"/>
    </source>
</evidence>
<dbReference type="HOGENOM" id="CLU_013687_1_0_6"/>
<dbReference type="eggNOG" id="COG4787">
    <property type="taxonomic scope" value="Bacteria"/>
</dbReference>
<proteinExistence type="inferred from homology"/>
<dbReference type="Pfam" id="PF06429">
    <property type="entry name" value="Flg_bbr_C"/>
    <property type="match status" value="1"/>
</dbReference>